<dbReference type="Proteomes" id="UP000094578">
    <property type="component" value="Unassembled WGS sequence"/>
</dbReference>
<evidence type="ECO:0000256" key="1">
    <source>
        <dbReference type="SAM" id="Coils"/>
    </source>
</evidence>
<protein>
    <submittedName>
        <fullName evidence="2">Uncharacterized protein</fullName>
    </submittedName>
</protein>
<accession>A0A1E3L0I8</accession>
<dbReference type="STRING" id="1886670.PTI45_03329"/>
<sequence>MKNKTDIQVTLGNVDAAFDLLFDGFLDLQQSFKNLLHEMIEQDEDNSEEFENLKNLKNKLNVQKNLINNIKTDLLNDTNLLFKSKIFMNEEPSEDEELNQQEIDEQEIDYEEISAIDRTNWKVIGKLVKIETARPNNGAIYSNNVPIDLFCDIVLTCIDQFERYNKETLRTSSINMLMKEKIIKESTYKKATNLLIYRVFQVMLKESIFTSLENMKRVYKLNKSVPEIKEWLDVNISKAKN</sequence>
<name>A0A1E3L0I8_9BACL</name>
<keyword evidence="3" id="KW-1185">Reference proteome</keyword>
<reference evidence="2 3" key="1">
    <citation type="submission" date="2016-08" db="EMBL/GenBank/DDBJ databases">
        <title>Genome sequencing of Paenibacillus sp. TI45-13ar, isolated from Korean traditional nuruk.</title>
        <authorList>
            <person name="Kim S.-J."/>
        </authorList>
    </citation>
    <scope>NUCLEOTIDE SEQUENCE [LARGE SCALE GENOMIC DNA]</scope>
    <source>
        <strain evidence="2 3">TI45-13ar</strain>
    </source>
</reference>
<evidence type="ECO:0000313" key="2">
    <source>
        <dbReference type="EMBL" id="ODP27204.1"/>
    </source>
</evidence>
<organism evidence="2 3">
    <name type="scientific">Paenibacillus nuruki</name>
    <dbReference type="NCBI Taxonomy" id="1886670"/>
    <lineage>
        <taxon>Bacteria</taxon>
        <taxon>Bacillati</taxon>
        <taxon>Bacillota</taxon>
        <taxon>Bacilli</taxon>
        <taxon>Bacillales</taxon>
        <taxon>Paenibacillaceae</taxon>
        <taxon>Paenibacillus</taxon>
    </lineage>
</organism>
<dbReference type="RefSeq" id="WP_069328722.1">
    <property type="nucleotide sequence ID" value="NZ_MDER01000064.1"/>
</dbReference>
<gene>
    <name evidence="2" type="ORF">PTI45_03329</name>
</gene>
<proteinExistence type="predicted"/>
<comment type="caution">
    <text evidence="2">The sequence shown here is derived from an EMBL/GenBank/DDBJ whole genome shotgun (WGS) entry which is preliminary data.</text>
</comment>
<feature type="coiled-coil region" evidence="1">
    <location>
        <begin position="39"/>
        <end position="73"/>
    </location>
</feature>
<dbReference type="AlphaFoldDB" id="A0A1E3L0I8"/>
<dbReference type="EMBL" id="MDER01000064">
    <property type="protein sequence ID" value="ODP27204.1"/>
    <property type="molecule type" value="Genomic_DNA"/>
</dbReference>
<evidence type="ECO:0000313" key="3">
    <source>
        <dbReference type="Proteomes" id="UP000094578"/>
    </source>
</evidence>
<keyword evidence="1" id="KW-0175">Coiled coil</keyword>